<evidence type="ECO:0000259" key="1">
    <source>
        <dbReference type="SMART" id="SM01008"/>
    </source>
</evidence>
<dbReference type="OrthoDB" id="9767994at2"/>
<dbReference type="Gene3D" id="3.30.365.10">
    <property type="entry name" value="Aldehyde oxidase/xanthine dehydrogenase, molybdopterin binding domain"/>
    <property type="match status" value="4"/>
</dbReference>
<dbReference type="PIRSF" id="PIRSF036389">
    <property type="entry name" value="IOR_B"/>
    <property type="match status" value="1"/>
</dbReference>
<accession>A0A2N5Y2I2</accession>
<dbReference type="InterPro" id="IPR046867">
    <property type="entry name" value="AldOxase/xan_DH_MoCoBD2"/>
</dbReference>
<sequence length="725" mass="77625">MSLSRRRFIRNVSVTGGAFVIGFQLAGCSGKPPELGQPGDFEPDAFLRINPDGQVTVQIAKAEMGQGIVTGMVTLVAEELELDPQQIHYEMAPVHSAFADPEMRLQITGGSASIRIYYDILRQVGASARETLVAAAMAQTGLPRASLIAENGMVHAVDGSVAIAYAELVPVARTLPLAADVVLKEAADFRLIGRYEQRVDALCKSDGSARFGMDVAPENCLTAVLLRCPWFDGEVVAFEATRARAMAGVVAVFATAYGVAVVAEGYWQASQAAAKVEVEFTPPASGLRDSKAIAEAMTAALDGDDFASVRNDQSGAEAGAGQRVQGRYHVPFLAHAPMEPLNATCRIGNDGCEIWVGSQAPDIARDAASRELGIPREQVVVHNQFLGGGFGRRAAADNVAEVAAIARQLQRPVKLVWSREDDIRHDWYRPAMAGQLQAEVHGDGSISHWQHRIVGPSINQQVLPEFAKSMLPQWVPGAARKLIGDVAAGKDFASVEGADELPYRFDGVSVQYHNLPVPVPLGYWRSVGHSHTAFAVESFIDELAHAAGADPVVFRRRHLPADSRQRRVLDAVAEAANWGSPAPGRFQGVAVHESFHSVVAEVVELSLGDNGTPRIEHVYCAIECGQVINPDIVRDQMEGGIVFALSAALYGEITVEKGAVQQSNYHDYPMLRHNEMPSMTVVIIDSNAAPSGVGEPGTPPAAPALGNALFAATGVRQRRLPFKLG</sequence>
<dbReference type="RefSeq" id="WP_101521064.1">
    <property type="nucleotide sequence ID" value="NZ_PKLZ01000007.1"/>
</dbReference>
<evidence type="ECO:0000313" key="2">
    <source>
        <dbReference type="EMBL" id="PLW82596.1"/>
    </source>
</evidence>
<gene>
    <name evidence="2" type="ORF">CWI75_08410</name>
</gene>
<dbReference type="PANTHER" id="PTHR47495">
    <property type="entry name" value="ALDEHYDE DEHYDROGENASE"/>
    <property type="match status" value="1"/>
</dbReference>
<dbReference type="Pfam" id="PF20256">
    <property type="entry name" value="MoCoBD_2"/>
    <property type="match status" value="2"/>
</dbReference>
<dbReference type="SMART" id="SM01008">
    <property type="entry name" value="Ald_Xan_dh_C"/>
    <property type="match status" value="1"/>
</dbReference>
<organism evidence="2 3">
    <name type="scientific">Kineobactrum sediminis</name>
    <dbReference type="NCBI Taxonomy" id="1905677"/>
    <lineage>
        <taxon>Bacteria</taxon>
        <taxon>Pseudomonadati</taxon>
        <taxon>Pseudomonadota</taxon>
        <taxon>Gammaproteobacteria</taxon>
        <taxon>Cellvibrionales</taxon>
        <taxon>Halieaceae</taxon>
        <taxon>Kineobactrum</taxon>
    </lineage>
</organism>
<proteinExistence type="predicted"/>
<dbReference type="AlphaFoldDB" id="A0A2N5Y2I2"/>
<name>A0A2N5Y2I2_9GAMM</name>
<dbReference type="EMBL" id="PKLZ01000007">
    <property type="protein sequence ID" value="PLW82596.1"/>
    <property type="molecule type" value="Genomic_DNA"/>
</dbReference>
<dbReference type="Gene3D" id="3.90.1170.50">
    <property type="entry name" value="Aldehyde oxidase/xanthine dehydrogenase, a/b hammerhead"/>
    <property type="match status" value="1"/>
</dbReference>
<dbReference type="InterPro" id="IPR037165">
    <property type="entry name" value="AldOxase/xan_DH_Mopterin-bd_sf"/>
</dbReference>
<dbReference type="InterPro" id="IPR000674">
    <property type="entry name" value="Ald_Oxase/Xan_DH_a/b"/>
</dbReference>
<dbReference type="GO" id="GO:0016491">
    <property type="term" value="F:oxidoreductase activity"/>
    <property type="evidence" value="ECO:0007669"/>
    <property type="project" value="InterPro"/>
</dbReference>
<feature type="domain" description="Aldehyde oxidase/xanthine dehydrogenase a/b hammerhead" evidence="1">
    <location>
        <begin position="206"/>
        <end position="284"/>
    </location>
</feature>
<dbReference type="SUPFAM" id="SSF56003">
    <property type="entry name" value="Molybdenum cofactor-binding domain"/>
    <property type="match status" value="2"/>
</dbReference>
<evidence type="ECO:0000313" key="3">
    <source>
        <dbReference type="Proteomes" id="UP000234845"/>
    </source>
</evidence>
<keyword evidence="3" id="KW-1185">Reference proteome</keyword>
<comment type="caution">
    <text evidence="2">The sequence shown here is derived from an EMBL/GenBank/DDBJ whole genome shotgun (WGS) entry which is preliminary data.</text>
</comment>
<protein>
    <submittedName>
        <fullName evidence="2">Isoquinoline 1-oxidoreductase</fullName>
    </submittedName>
</protein>
<dbReference type="PANTHER" id="PTHR47495:SF2">
    <property type="entry name" value="ALDEHYDE DEHYDROGENASE"/>
    <property type="match status" value="1"/>
</dbReference>
<dbReference type="InterPro" id="IPR052516">
    <property type="entry name" value="N-heterocyclic_Hydroxylase"/>
</dbReference>
<dbReference type="Pfam" id="PF02738">
    <property type="entry name" value="MoCoBD_1"/>
    <property type="match status" value="1"/>
</dbReference>
<dbReference type="InterPro" id="IPR008274">
    <property type="entry name" value="AldOxase/xan_DH_MoCoBD1"/>
</dbReference>
<reference evidence="3" key="1">
    <citation type="submission" date="2017-11" db="EMBL/GenBank/DDBJ databases">
        <title>The draft genome sequence of Chromatocurvus sp. F02.</title>
        <authorList>
            <person name="Du Z.-J."/>
            <person name="Chang Y.-Q."/>
        </authorList>
    </citation>
    <scope>NUCLEOTIDE SEQUENCE [LARGE SCALE GENOMIC DNA]</scope>
    <source>
        <strain evidence="3">F02</strain>
    </source>
</reference>
<dbReference type="Proteomes" id="UP000234845">
    <property type="component" value="Unassembled WGS sequence"/>
</dbReference>
<dbReference type="InterPro" id="IPR012368">
    <property type="entry name" value="OxRdtase_Mopterin-bd_su_IorB"/>
</dbReference>